<dbReference type="InterPro" id="IPR008557">
    <property type="entry name" value="PhoX"/>
</dbReference>
<comment type="caution">
    <text evidence="2">The sequence shown here is derived from an EMBL/GenBank/DDBJ whole genome shotgun (WGS) entry which is preliminary data.</text>
</comment>
<sequence length="398" mass="41486">MSRRTSVLPEMVPVLTGSLWRSACTAPGVRRARGGPVPSGGPPVQGDPAGRTAGGAGGSPYGDLDAPDGNGIALARGFTSRVVGRSGERVGGLTWHAAPVGGGCFADGDGWIYVSNSEIPLLGGVSALRFGPDGTVRNGYRILSGTERNRAGGATPWDTWLSCEETGRGRIFECDPYGHRAAMPRLAMGLFRHEGAAFDPARTAVYLTEGEPDGCFYRFRPEEWGDLTTGVLEVMVGGPGSGPVGWRRVPNPAALFEPTREQVEGAKRFDGSGGCHYSSGFCYFTTEGDGRVWAYDAEKERITILRGGDAPPDEGDDAAPGLTGDLFVAECGGAMEITVITDAGTAAPFLRVTGHGESEITGPAFSPDGGRLYFSSRLGGEGSPAAGITYEVTGPFRG</sequence>
<dbReference type="Pfam" id="PF05787">
    <property type="entry name" value="PhoX"/>
    <property type="match status" value="2"/>
</dbReference>
<dbReference type="Proteomes" id="UP001551675">
    <property type="component" value="Unassembled WGS sequence"/>
</dbReference>
<evidence type="ECO:0000313" key="3">
    <source>
        <dbReference type="Proteomes" id="UP001551675"/>
    </source>
</evidence>
<dbReference type="SUPFAM" id="SSF63825">
    <property type="entry name" value="YWTD domain"/>
    <property type="match status" value="1"/>
</dbReference>
<dbReference type="PANTHER" id="PTHR35399">
    <property type="entry name" value="SLR8030 PROTEIN"/>
    <property type="match status" value="1"/>
</dbReference>
<protein>
    <submittedName>
        <fullName evidence="2">Alkaline phosphatase PhoX</fullName>
    </submittedName>
</protein>
<dbReference type="InterPro" id="IPR011659">
    <property type="entry name" value="WD40"/>
</dbReference>
<dbReference type="Pfam" id="PF07676">
    <property type="entry name" value="PD40"/>
    <property type="match status" value="1"/>
</dbReference>
<name>A0ABV3GAY7_MICGL</name>
<dbReference type="PANTHER" id="PTHR35399:SF2">
    <property type="entry name" value="DUF839 DOMAIN-CONTAINING PROTEIN"/>
    <property type="match status" value="1"/>
</dbReference>
<dbReference type="EMBL" id="JBFALK010000003">
    <property type="protein sequence ID" value="MEV0968737.1"/>
    <property type="molecule type" value="Genomic_DNA"/>
</dbReference>
<keyword evidence="3" id="KW-1185">Reference proteome</keyword>
<accession>A0ABV3GAY7</accession>
<organism evidence="2 3">
    <name type="scientific">Microtetraspora glauca</name>
    <dbReference type="NCBI Taxonomy" id="1996"/>
    <lineage>
        <taxon>Bacteria</taxon>
        <taxon>Bacillati</taxon>
        <taxon>Actinomycetota</taxon>
        <taxon>Actinomycetes</taxon>
        <taxon>Streptosporangiales</taxon>
        <taxon>Streptosporangiaceae</taxon>
        <taxon>Microtetraspora</taxon>
    </lineage>
</organism>
<gene>
    <name evidence="2" type="ORF">AB0I59_08890</name>
</gene>
<evidence type="ECO:0000313" key="2">
    <source>
        <dbReference type="EMBL" id="MEV0968737.1"/>
    </source>
</evidence>
<feature type="region of interest" description="Disordered" evidence="1">
    <location>
        <begin position="30"/>
        <end position="62"/>
    </location>
</feature>
<proteinExistence type="predicted"/>
<evidence type="ECO:0000256" key="1">
    <source>
        <dbReference type="SAM" id="MobiDB-lite"/>
    </source>
</evidence>
<reference evidence="2 3" key="1">
    <citation type="submission" date="2024-06" db="EMBL/GenBank/DDBJ databases">
        <title>The Natural Products Discovery Center: Release of the First 8490 Sequenced Strains for Exploring Actinobacteria Biosynthetic Diversity.</title>
        <authorList>
            <person name="Kalkreuter E."/>
            <person name="Kautsar S.A."/>
            <person name="Yang D."/>
            <person name="Bader C.D."/>
            <person name="Teijaro C.N."/>
            <person name="Fluegel L."/>
            <person name="Davis C.M."/>
            <person name="Simpson J.R."/>
            <person name="Lauterbach L."/>
            <person name="Steele A.D."/>
            <person name="Gui C."/>
            <person name="Meng S."/>
            <person name="Li G."/>
            <person name="Viehrig K."/>
            <person name="Ye F."/>
            <person name="Su P."/>
            <person name="Kiefer A.F."/>
            <person name="Nichols A."/>
            <person name="Cepeda A.J."/>
            <person name="Yan W."/>
            <person name="Fan B."/>
            <person name="Jiang Y."/>
            <person name="Adhikari A."/>
            <person name="Zheng C.-J."/>
            <person name="Schuster L."/>
            <person name="Cowan T.M."/>
            <person name="Smanski M.J."/>
            <person name="Chevrette M.G."/>
            <person name="De Carvalho L.P.S."/>
            <person name="Shen B."/>
        </authorList>
    </citation>
    <scope>NUCLEOTIDE SEQUENCE [LARGE SCALE GENOMIC DNA]</scope>
    <source>
        <strain evidence="2 3">NPDC050100</strain>
    </source>
</reference>
<dbReference type="RefSeq" id="WP_061256608.1">
    <property type="nucleotide sequence ID" value="NZ_JBFALK010000003.1"/>
</dbReference>